<name>A0ABP8IE00_9BACT</name>
<feature type="transmembrane region" description="Helical" evidence="1">
    <location>
        <begin position="56"/>
        <end position="76"/>
    </location>
</feature>
<feature type="transmembrane region" description="Helical" evidence="1">
    <location>
        <begin position="208"/>
        <end position="226"/>
    </location>
</feature>
<feature type="transmembrane region" description="Helical" evidence="1">
    <location>
        <begin position="232"/>
        <end position="250"/>
    </location>
</feature>
<evidence type="ECO:0000313" key="3">
    <source>
        <dbReference type="Proteomes" id="UP001501153"/>
    </source>
</evidence>
<feature type="transmembrane region" description="Helical" evidence="1">
    <location>
        <begin position="302"/>
        <end position="323"/>
    </location>
</feature>
<keyword evidence="1" id="KW-0472">Membrane</keyword>
<feature type="transmembrane region" description="Helical" evidence="1">
    <location>
        <begin position="179"/>
        <end position="201"/>
    </location>
</feature>
<organism evidence="2 3">
    <name type="scientific">Hymenobacter saemangeumensis</name>
    <dbReference type="NCBI Taxonomy" id="1084522"/>
    <lineage>
        <taxon>Bacteria</taxon>
        <taxon>Pseudomonadati</taxon>
        <taxon>Bacteroidota</taxon>
        <taxon>Cytophagia</taxon>
        <taxon>Cytophagales</taxon>
        <taxon>Hymenobacteraceae</taxon>
        <taxon>Hymenobacter</taxon>
    </lineage>
</organism>
<keyword evidence="1" id="KW-0812">Transmembrane</keyword>
<keyword evidence="3" id="KW-1185">Reference proteome</keyword>
<sequence length="575" mass="63716">MLAFVAALGLAFSGMALGLLYGSSTYAQLQALGNLVYHENGYRQLPLALTAERLQWLRSLLALAGAGGVATAVWLHRRHRPVARLKAEASLLFTRSLAWWKRLPLQAKALCLALTALLLLVRAWYMLNYPLSTDEIASYDFFVRPGLLSVTSFYPIPNNHIFYNLLAWPLAQLGLSPRLVMRLPTLVLGSAGTAVGLVLLARLTGLRLALLITGLVGLSPLWAYYAAVGRGYFLQFCLVQAGFFAVLELLRRPAGFPHLAWLAFLASSVLGLYCVPSYAYPLAALGLGLGSGLLLQRRAGQLPALAAAGAFILLLTLVLYLPVGMVSGWEQLLGNRYVASKAAADFWPPFRAVLYETAAELFGPSLRISGPWWLAAACLGAAAVRCLLPAGPRRNTAFLAWLLLALPLPMMMAQRVYAPTRVLLYLTYFGYLLLALLILQPRLLCQLRRLYLPLLTAVLLTGGYRLYQHQAQVQASQRETRQLTQAFWFIQQHAGKPQPTKVWLNAPLHELFFAHYSRQLPPASQLLLHSSRNPVPGPGYDWLVVNNRLRANFAQQKAYRALYRDQLVTIYARVR</sequence>
<proteinExistence type="predicted"/>
<evidence type="ECO:0000256" key="1">
    <source>
        <dbReference type="SAM" id="Phobius"/>
    </source>
</evidence>
<evidence type="ECO:0000313" key="2">
    <source>
        <dbReference type="EMBL" id="GAA4356914.1"/>
    </source>
</evidence>
<dbReference type="Proteomes" id="UP001501153">
    <property type="component" value="Unassembled WGS sequence"/>
</dbReference>
<feature type="transmembrane region" description="Helical" evidence="1">
    <location>
        <begin position="422"/>
        <end position="439"/>
    </location>
</feature>
<comment type="caution">
    <text evidence="2">The sequence shown here is derived from an EMBL/GenBank/DDBJ whole genome shotgun (WGS) entry which is preliminary data.</text>
</comment>
<protein>
    <recommendedName>
        <fullName evidence="4">Glycosyltransferase RgtA/B/C/D-like domain-containing protein</fullName>
    </recommendedName>
</protein>
<gene>
    <name evidence="2" type="ORF">GCM10023185_21230</name>
</gene>
<accession>A0ABP8IE00</accession>
<evidence type="ECO:0008006" key="4">
    <source>
        <dbReference type="Google" id="ProtNLM"/>
    </source>
</evidence>
<dbReference type="EMBL" id="BAABGZ010000021">
    <property type="protein sequence ID" value="GAA4356914.1"/>
    <property type="molecule type" value="Genomic_DNA"/>
</dbReference>
<feature type="transmembrane region" description="Helical" evidence="1">
    <location>
        <begin position="105"/>
        <end position="125"/>
    </location>
</feature>
<keyword evidence="1" id="KW-1133">Transmembrane helix</keyword>
<reference evidence="3" key="1">
    <citation type="journal article" date="2019" name="Int. J. Syst. Evol. Microbiol.">
        <title>The Global Catalogue of Microorganisms (GCM) 10K type strain sequencing project: providing services to taxonomists for standard genome sequencing and annotation.</title>
        <authorList>
            <consortium name="The Broad Institute Genomics Platform"/>
            <consortium name="The Broad Institute Genome Sequencing Center for Infectious Disease"/>
            <person name="Wu L."/>
            <person name="Ma J."/>
        </authorList>
    </citation>
    <scope>NUCLEOTIDE SEQUENCE [LARGE SCALE GENOMIC DNA]</scope>
    <source>
        <strain evidence="3">JCM 17923</strain>
    </source>
</reference>